<name>A0A1E8EY73_9CLOT</name>
<accession>A0A1E8EY73</accession>
<dbReference type="EMBL" id="LZFO01000019">
    <property type="protein sequence ID" value="OFI05891.1"/>
    <property type="molecule type" value="Genomic_DNA"/>
</dbReference>
<keyword evidence="3" id="KW-1185">Reference proteome</keyword>
<dbReference type="RefSeq" id="WP_070110419.1">
    <property type="nucleotide sequence ID" value="NZ_LZFO01000019.1"/>
</dbReference>
<reference evidence="2 3" key="1">
    <citation type="submission" date="2016-06" db="EMBL/GenBank/DDBJ databases">
        <title>Genome sequence of Clostridium acetireducens DSM 10703.</title>
        <authorList>
            <person name="Poehlein A."/>
            <person name="Fluechter S."/>
            <person name="Duerre P."/>
            <person name="Daniel R."/>
        </authorList>
    </citation>
    <scope>NUCLEOTIDE SEQUENCE [LARGE SCALE GENOMIC DNA]</scope>
    <source>
        <strain evidence="2 3">DSM 10703</strain>
    </source>
</reference>
<proteinExistence type="predicted"/>
<sequence length="123" mass="14569">MEVVIIKYVLIILLLGALLYFLYLIREKDFQVVEEYYGIENNLLASLKVEETNKQVVKKILEEASKSVKQVELKHKQETEVYKEEKSLEIFKKNLERINIKSKIEEDNLKHILRIASAIIKEY</sequence>
<feature type="transmembrane region" description="Helical" evidence="1">
    <location>
        <begin position="6"/>
        <end position="25"/>
    </location>
</feature>
<dbReference type="AlphaFoldDB" id="A0A1E8EY73"/>
<keyword evidence="1" id="KW-0472">Membrane</keyword>
<gene>
    <name evidence="2" type="ORF">CLOACE_14360</name>
</gene>
<keyword evidence="1" id="KW-1133">Transmembrane helix</keyword>
<comment type="caution">
    <text evidence="2">The sequence shown here is derived from an EMBL/GenBank/DDBJ whole genome shotgun (WGS) entry which is preliminary data.</text>
</comment>
<dbReference type="STRING" id="1121290.CLAOCE_14360"/>
<protein>
    <submittedName>
        <fullName evidence="2">Uncharacterized protein</fullName>
    </submittedName>
</protein>
<evidence type="ECO:0000313" key="2">
    <source>
        <dbReference type="EMBL" id="OFI05891.1"/>
    </source>
</evidence>
<organism evidence="2 3">
    <name type="scientific">Clostridium acetireducens DSM 10703</name>
    <dbReference type="NCBI Taxonomy" id="1121290"/>
    <lineage>
        <taxon>Bacteria</taxon>
        <taxon>Bacillati</taxon>
        <taxon>Bacillota</taxon>
        <taxon>Clostridia</taxon>
        <taxon>Eubacteriales</taxon>
        <taxon>Clostridiaceae</taxon>
        <taxon>Clostridium</taxon>
    </lineage>
</organism>
<dbReference type="Proteomes" id="UP000175744">
    <property type="component" value="Unassembled WGS sequence"/>
</dbReference>
<evidence type="ECO:0000313" key="3">
    <source>
        <dbReference type="Proteomes" id="UP000175744"/>
    </source>
</evidence>
<evidence type="ECO:0000256" key="1">
    <source>
        <dbReference type="SAM" id="Phobius"/>
    </source>
</evidence>
<keyword evidence="1" id="KW-0812">Transmembrane</keyword>